<evidence type="ECO:0000313" key="1">
    <source>
        <dbReference type="EMBL" id="KAA6432689.1"/>
    </source>
</evidence>
<gene>
    <name evidence="1" type="ORF">FEM33_23490</name>
</gene>
<reference evidence="1 2" key="1">
    <citation type="submission" date="2019-05" db="EMBL/GenBank/DDBJ databases">
        <authorList>
            <person name="Qu J.-H."/>
        </authorList>
    </citation>
    <scope>NUCLEOTIDE SEQUENCE [LARGE SCALE GENOMIC DNA]</scope>
    <source>
        <strain evidence="1 2">NS28</strain>
    </source>
</reference>
<evidence type="ECO:0000313" key="2">
    <source>
        <dbReference type="Proteomes" id="UP000323994"/>
    </source>
</evidence>
<name>A0A5M8Q9T9_9BACT</name>
<evidence type="ECO:0008006" key="3">
    <source>
        <dbReference type="Google" id="ProtNLM"/>
    </source>
</evidence>
<dbReference type="OrthoDB" id="749229at2"/>
<dbReference type="AlphaFoldDB" id="A0A5M8Q9T9"/>
<dbReference type="RefSeq" id="WP_139014419.1">
    <property type="nucleotide sequence ID" value="NZ_VBSN01000071.1"/>
</dbReference>
<comment type="caution">
    <text evidence="1">The sequence shown here is derived from an EMBL/GenBank/DDBJ whole genome shotgun (WGS) entry which is preliminary data.</text>
</comment>
<organism evidence="1 2">
    <name type="scientific">Dyadobacter flavalbus</name>
    <dbReference type="NCBI Taxonomy" id="2579942"/>
    <lineage>
        <taxon>Bacteria</taxon>
        <taxon>Pseudomonadati</taxon>
        <taxon>Bacteroidota</taxon>
        <taxon>Cytophagia</taxon>
        <taxon>Cytophagales</taxon>
        <taxon>Spirosomataceae</taxon>
        <taxon>Dyadobacter</taxon>
    </lineage>
</organism>
<protein>
    <recommendedName>
        <fullName evidence="3">Exo-alpha-sialidase</fullName>
    </recommendedName>
</protein>
<sequence length="114" mass="13020">MDGGISWKKLDRQAERSEMKTPLNYSYSANGIRFSIDRFIDTNGHVEDKGIKSENGRKIALPQRHVLKSVYFDKKSRLYISGSAPLCDTGGNMQPCDKENARGTLYISRQEIRY</sequence>
<dbReference type="Proteomes" id="UP000323994">
    <property type="component" value="Unassembled WGS sequence"/>
</dbReference>
<dbReference type="EMBL" id="VBSN01000071">
    <property type="protein sequence ID" value="KAA6432689.1"/>
    <property type="molecule type" value="Genomic_DNA"/>
</dbReference>
<keyword evidence="2" id="KW-1185">Reference proteome</keyword>
<accession>A0A5M8Q9T9</accession>
<proteinExistence type="predicted"/>